<feature type="signal peptide" evidence="2">
    <location>
        <begin position="1"/>
        <end position="31"/>
    </location>
</feature>
<dbReference type="RefSeq" id="WP_210757739.1">
    <property type="nucleotide sequence ID" value="NZ_CP060139.1"/>
</dbReference>
<sequence>MIRNKRSLKFISQALLLSFLFQLISPTTAWALTGGPSQPEVESFQAIGVTDLVDPFTGDFSYNIPLLDVGGYPINLSYSSGITMDQEASWVGLGWNLNPGVINRSMRGIPDEFDGDEIKTEMSMRRNETYTFRGNFGSELFGIDMLPEDFAGISLNQGVTLNYNTFTGVGIDISAGVSLALDFGKSGGSYGTAKLGLNFLGSSENGADFSPSVNYSNKLFQTNVGLSLGASVNSRLGFKGLTNGISLSPPSINFARGNSFYMVNFKLGAGGFTSFLPNTYVPQLQLPYTSGNYGATFKFGGTLFGLDGTFDIGGTYSYQDLMTNQKNSPSYGYTKMEGALNVDNATMDFNRERDGAFDKYTTNLPVTNLTYDLYHLTGQGLSGMFRSYRSDVGYVKDPTVKNTNGSGQLGLEFGVTNLTHDGAGLNVGVVNSESGMWEDHNDAKSMKYEAQSTNDIEERYYFAMVGHRAADLKESGSSVDDWYKDQVHGAAAMRVDLTGSDYDVKASQNFAYANFSTHSFSSINRDHRVKRTQHISSFTIDEMKDYTSAGGYFAGEDDVDNLGSSIAKGHHIGQFAVTKTDGSRYVYGIPVYNYFSKDVSFNVSGRPYNCQTGLVSYQGKDASAENERGQDRFFQAITTPAYAHSYLLSEVLSSDYSDFDNTPGPSSGDLGTYYKFEYNTVDDYKWRVPYGNLKANFDPGMRTKAYDDRGHYSYGEKEIKYLSKIESKTHVAIFHTDASRSDSKGVQGEEGGAGDSPASMHRLTKISLYTLADYEANGASATPIKEVHFEYDYSLCQGVDNNTNTTGKLTLKKVYFTYGNSFKGKANPYYFTYADLDHNGLDDDGANPDYDIKAYDRWGNYSPNNIGGCEASDGPVRADVPYTDQNRSNTDIYTAAWSLTDIQLPSGGIIQVDYEADDYQYVQDKKAQQMVEVLGSGTNTTFNPGLASNYLYVNKTPHQYFYISTAALDGDDDVDSLKTKYFSGIDKDPVHFKFLIQIPNRTSMQVFGNQSEYEQEYISGYLRVEEVGFVPGYGNDYAYIKVEPVKTGDPLNTTADAHPVSVTAWNYTRMNNPDLAYSLRPKNASVNPSGLSANGIEDVFYELYDAFKSFAEFLTGANGGLRIKKQAQRFEIGSSWLRLDVPKSGKLGGGTRVSKVLISDSWNAMAGGLDASYGQEFEYTLSNGKSSGVAAYEPMIGNEENPFRAPVLARKNGSDRFDKEEYLYVPGRYQEGPFGESFFPAPMVGYSRMTIKDIIPENARQHATGKVVKEFYTAKDFPVRVKQTSLEVQHRPPSFLSNFLKFSTKEHMTTGQGYTIVKNDMHGKPKAEWAYAEGQVKPQSGLEYLYRTNGGKLNNEVSMLHKNNSISENFEIGVEYDLVNDFRHFYSTSTSGGLNYNGASFVIPFVPPFAIYLPTIIPSYSRMKTQYRSVVSTKIVNQFGVLNKTLVHNEEATSETENLVWDAETGNVILTKVNDKYDANVYNFSLPAHLPYPQMGGVYKNQGFQLSNVSLSAEYPFIVEGDPFYEMFGPGDEVLIYCNSLESIDRAWIIEGSDSNGDKGYFLIDKNGDPIPSNAAMNSSHSIANNYEDLDNQQVIIHIVSSGRDNQFTNVGSIGLKENPIDETNIYDKSLQIVDRTAIMENVINADVITYSDHWQGTSEIILNEGAPRFKGYEISDDVAVQAANETFLNRLIGYLATSGKLNTSTGANPITETTLLNNSSITASELQDFCMNLWGCGSGGFAPAGIKTLNSSVSDYVEVSVDWKLVENYYSKSPYTIKSAVCEIKIERSGCVGLYMSLVTNLCENEFDITNDEIDNIKSINTIVDVDNLNFSFKQDIGGLFYQTRAYEAEAEQFRTCQIYGELIRSNSSLSPTCNDDRHVFYNYYHYLSLPLNNNFFRVANGDNYGKFGLVRQLRTHKVDVVTTMLPTGFYYNPYVSNARGNWRPKSQYVAFANRSSNAKVREAGEFSLKPFWYFDSQFGWAESPGISWKKASESTKYLPNGENVESKDALGLCTSALVDGDNYVVASGQNMSIGQLLSLDFEPGTTPEHDGLFNSMVNVYFGFRGASSIPSFLNTTQSHTGFQSLRISSGSLTIAEIYYPRFFSKVQLNNPIYQYVYEQRDSEKLNTFFQIESENTESETQEYLVSFWLKAEDGASLTDQSFNLQFNNVGGTGSFVTANNIRKISPMINGWQKVEQILEVQAGSSVDKVMMVFQKSHGAAIYMDDLRIHPSNGLMTSNVYDKVFGRLSAQLDANNYATYYEYDLEGNLVRVKRETERGIQTIQENRQNLVK</sequence>
<feature type="region of interest" description="Disordered" evidence="1">
    <location>
        <begin position="738"/>
        <end position="757"/>
    </location>
</feature>
<organism evidence="3 4">
    <name type="scientific">Croceimicrobium hydrocarbonivorans</name>
    <dbReference type="NCBI Taxonomy" id="2761580"/>
    <lineage>
        <taxon>Bacteria</taxon>
        <taxon>Pseudomonadati</taxon>
        <taxon>Bacteroidota</taxon>
        <taxon>Flavobacteriia</taxon>
        <taxon>Flavobacteriales</taxon>
        <taxon>Owenweeksiaceae</taxon>
        <taxon>Croceimicrobium</taxon>
    </lineage>
</organism>
<dbReference type="Proteomes" id="UP000516305">
    <property type="component" value="Chromosome"/>
</dbReference>
<feature type="chain" id="PRO_5028969078" evidence="2">
    <location>
        <begin position="32"/>
        <end position="2293"/>
    </location>
</feature>
<evidence type="ECO:0000256" key="1">
    <source>
        <dbReference type="SAM" id="MobiDB-lite"/>
    </source>
</evidence>
<protein>
    <submittedName>
        <fullName evidence="3">Uncharacterized protein</fullName>
    </submittedName>
</protein>
<reference evidence="3 4" key="1">
    <citation type="submission" date="2020-08" db="EMBL/GenBank/DDBJ databases">
        <title>Croceimicrobium hydrocarbonivorans gen. nov., sp. nov., a novel marine bacterium isolated from a bacterial consortium that degrades polyethylene terephthalate.</title>
        <authorList>
            <person name="Liu R."/>
        </authorList>
    </citation>
    <scope>NUCLEOTIDE SEQUENCE [LARGE SCALE GENOMIC DNA]</scope>
    <source>
        <strain evidence="3 4">A20-9</strain>
    </source>
</reference>
<evidence type="ECO:0000256" key="2">
    <source>
        <dbReference type="SAM" id="SignalP"/>
    </source>
</evidence>
<gene>
    <name evidence="3" type="ORF">H4K34_12595</name>
</gene>
<dbReference type="Gene3D" id="2.60.120.260">
    <property type="entry name" value="Galactose-binding domain-like"/>
    <property type="match status" value="1"/>
</dbReference>
<proteinExistence type="predicted"/>
<accession>A0A7H0VK61</accession>
<dbReference type="KEGG" id="chyd:H4K34_12595"/>
<name>A0A7H0VK61_9FLAO</name>
<evidence type="ECO:0000313" key="3">
    <source>
        <dbReference type="EMBL" id="QNR26109.1"/>
    </source>
</evidence>
<keyword evidence="4" id="KW-1185">Reference proteome</keyword>
<keyword evidence="2" id="KW-0732">Signal</keyword>
<dbReference type="EMBL" id="CP060139">
    <property type="protein sequence ID" value="QNR26109.1"/>
    <property type="molecule type" value="Genomic_DNA"/>
</dbReference>
<evidence type="ECO:0000313" key="4">
    <source>
        <dbReference type="Proteomes" id="UP000516305"/>
    </source>
</evidence>